<reference evidence="1" key="1">
    <citation type="submission" date="2023-03" db="EMBL/GenBank/DDBJ databases">
        <title>Actinoallomurus iriomotensis NBRC 103681.</title>
        <authorList>
            <person name="Ichikawa N."/>
            <person name="Sato H."/>
            <person name="Tonouchi N."/>
        </authorList>
    </citation>
    <scope>NUCLEOTIDE SEQUENCE</scope>
    <source>
        <strain evidence="1">NBRC 103681</strain>
    </source>
</reference>
<comment type="caution">
    <text evidence="1">The sequence shown here is derived from an EMBL/GenBank/DDBJ whole genome shotgun (WGS) entry which is preliminary data.</text>
</comment>
<evidence type="ECO:0000313" key="2">
    <source>
        <dbReference type="Proteomes" id="UP001165135"/>
    </source>
</evidence>
<organism evidence="1 2">
    <name type="scientific">Actinoallomurus iriomotensis</name>
    <dbReference type="NCBI Taxonomy" id="478107"/>
    <lineage>
        <taxon>Bacteria</taxon>
        <taxon>Bacillati</taxon>
        <taxon>Actinomycetota</taxon>
        <taxon>Actinomycetes</taxon>
        <taxon>Streptosporangiales</taxon>
        <taxon>Thermomonosporaceae</taxon>
        <taxon>Actinoallomurus</taxon>
    </lineage>
</organism>
<dbReference type="RefSeq" id="WP_285623759.1">
    <property type="nucleotide sequence ID" value="NZ_BSTJ01000005.1"/>
</dbReference>
<dbReference type="EMBL" id="BSTJ01000005">
    <property type="protein sequence ID" value="GLY76016.1"/>
    <property type="molecule type" value="Genomic_DNA"/>
</dbReference>
<sequence length="265" mass="29708">MVGGAEGKNLAKTIFRATGDFFHTGAKGASNAARGISHAYKDVTDNVNHLLPRDTEGVRGRFVDGTLRGENPFENVTREEEEWLRLGHQRISDVAAYMRRSKWNNCTGEVMNFVARNVNPLRGQNTKLVGGVLQQEPSWSSALAIDDFLTTKKVSVAGKPAYEMDFDTFVEGLASRRWDPGRPYQFENVTGTAKILEQMSYVPGSRGFLYLADHSSRFPRYMNAVHLDDVYAVNGRDGWAAPLNDMIGEFPYAYFIRSGPAVEWW</sequence>
<evidence type="ECO:0000313" key="1">
    <source>
        <dbReference type="EMBL" id="GLY76016.1"/>
    </source>
</evidence>
<accession>A0A9W6RHB4</accession>
<dbReference type="Proteomes" id="UP001165135">
    <property type="component" value="Unassembled WGS sequence"/>
</dbReference>
<dbReference type="AlphaFoldDB" id="A0A9W6RHB4"/>
<protein>
    <submittedName>
        <fullName evidence="1">Uncharacterized protein</fullName>
    </submittedName>
</protein>
<proteinExistence type="predicted"/>
<gene>
    <name evidence="1" type="ORF">Airi01_042830</name>
</gene>
<name>A0A9W6RHB4_9ACTN</name>